<accession>A0A4P6ED32</accession>
<dbReference type="InterPro" id="IPR001509">
    <property type="entry name" value="Epimerase_deHydtase"/>
</dbReference>
<dbReference type="EMBL" id="CP035494">
    <property type="protein sequence ID" value="QAY59586.1"/>
    <property type="molecule type" value="Genomic_DNA"/>
</dbReference>
<dbReference type="Gene3D" id="3.40.50.720">
    <property type="entry name" value="NAD(P)-binding Rossmann-like Domain"/>
    <property type="match status" value="1"/>
</dbReference>
<evidence type="ECO:0000313" key="2">
    <source>
        <dbReference type="EMBL" id="QAY59586.1"/>
    </source>
</evidence>
<dbReference type="AlphaFoldDB" id="A0A4P6ED32"/>
<dbReference type="InterPro" id="IPR036291">
    <property type="entry name" value="NAD(P)-bd_dom_sf"/>
</dbReference>
<dbReference type="Proteomes" id="UP000293995">
    <property type="component" value="Chromosome"/>
</dbReference>
<dbReference type="OrthoDB" id="9787292at2"/>
<feature type="domain" description="NAD-dependent epimerase/dehydratase" evidence="1">
    <location>
        <begin position="3"/>
        <end position="117"/>
    </location>
</feature>
<name>A0A4P6ED32_9MICO</name>
<reference evidence="2 3" key="1">
    <citation type="submission" date="2019-01" db="EMBL/GenBank/DDBJ databases">
        <title>Genome sequencing of strain DFW100M-13.</title>
        <authorList>
            <person name="Heo J."/>
            <person name="Kim S.-J."/>
            <person name="Kim J.-S."/>
            <person name="Hong S.-B."/>
            <person name="Kwon S.-W."/>
        </authorList>
    </citation>
    <scope>NUCLEOTIDE SEQUENCE [LARGE SCALE GENOMIC DNA]</scope>
    <source>
        <strain evidence="2 3">DFW100M-13</strain>
    </source>
</reference>
<dbReference type="KEGG" id="mprt:ET475_06025"/>
<evidence type="ECO:0000259" key="1">
    <source>
        <dbReference type="Pfam" id="PF01370"/>
    </source>
</evidence>
<gene>
    <name evidence="2" type="ORF">ET475_06025</name>
</gene>
<sequence length="204" mass="21536">MRVFLAGASGVIGRRLVPLLRIAGHEVAGLTRSPQNAALIDELGATSVVCDVYDADALAAALAGYQPDLVLHELTDLPDDPAQIEDFRERHARIRIEGTHNLLAAARAAGTTRVLAQSVAWPMPAGPAHDSVAELERSVLAAGGVVLRYGQFYGEGTYHADTIPSAPRIQIDRAAEATVDALDEATGVLELTDDGIRRVAASLD</sequence>
<keyword evidence="3" id="KW-1185">Reference proteome</keyword>
<dbReference type="GO" id="GO:0004029">
    <property type="term" value="F:aldehyde dehydrogenase (NAD+) activity"/>
    <property type="evidence" value="ECO:0007669"/>
    <property type="project" value="TreeGrafter"/>
</dbReference>
<evidence type="ECO:0000313" key="3">
    <source>
        <dbReference type="Proteomes" id="UP000293995"/>
    </source>
</evidence>
<dbReference type="InterPro" id="IPR051783">
    <property type="entry name" value="NAD(P)-dependent_oxidoreduct"/>
</dbReference>
<proteinExistence type="predicted"/>
<dbReference type="Pfam" id="PF01370">
    <property type="entry name" value="Epimerase"/>
    <property type="match status" value="1"/>
</dbReference>
<dbReference type="SUPFAM" id="SSF51735">
    <property type="entry name" value="NAD(P)-binding Rossmann-fold domains"/>
    <property type="match status" value="1"/>
</dbReference>
<dbReference type="RefSeq" id="WP_129387201.1">
    <property type="nucleotide sequence ID" value="NZ_CP035494.1"/>
</dbReference>
<dbReference type="PANTHER" id="PTHR48079:SF6">
    <property type="entry name" value="NAD(P)-BINDING DOMAIN-CONTAINING PROTEIN-RELATED"/>
    <property type="match status" value="1"/>
</dbReference>
<dbReference type="PANTHER" id="PTHR48079">
    <property type="entry name" value="PROTEIN YEEZ"/>
    <property type="match status" value="1"/>
</dbReference>
<organism evidence="2 3">
    <name type="scientific">Microbacterium protaetiae</name>
    <dbReference type="NCBI Taxonomy" id="2509458"/>
    <lineage>
        <taxon>Bacteria</taxon>
        <taxon>Bacillati</taxon>
        <taxon>Actinomycetota</taxon>
        <taxon>Actinomycetes</taxon>
        <taxon>Micrococcales</taxon>
        <taxon>Microbacteriaceae</taxon>
        <taxon>Microbacterium</taxon>
    </lineage>
</organism>
<dbReference type="GO" id="GO:0005737">
    <property type="term" value="C:cytoplasm"/>
    <property type="evidence" value="ECO:0007669"/>
    <property type="project" value="TreeGrafter"/>
</dbReference>
<protein>
    <submittedName>
        <fullName evidence="2">NAD-dependent epimerase/dehydratase family protein</fullName>
    </submittedName>
</protein>